<dbReference type="SUPFAM" id="SSF55129">
    <property type="entry name" value="Ribosomal protein L30p/L7e"/>
    <property type="match status" value="1"/>
</dbReference>
<protein>
    <recommendedName>
        <fullName evidence="7">Large ribosomal subunit protein uL30m</fullName>
    </recommendedName>
    <alternativeName>
        <fullName evidence="8">39S ribosomal protein L30, mitochondrial</fullName>
    </alternativeName>
</protein>
<organism evidence="10">
    <name type="scientific">Daphnia atkinsoni</name>
    <dbReference type="NCBI Taxonomy" id="342845"/>
    <lineage>
        <taxon>Eukaryota</taxon>
        <taxon>Metazoa</taxon>
        <taxon>Ecdysozoa</taxon>
        <taxon>Arthropoda</taxon>
        <taxon>Crustacea</taxon>
        <taxon>Branchiopoda</taxon>
        <taxon>Diplostraca</taxon>
        <taxon>Cladocera</taxon>
        <taxon>Anomopoda</taxon>
        <taxon>Daphniidae</taxon>
        <taxon>Daphnia</taxon>
        <taxon>Daphnia atkinsoni group</taxon>
    </lineage>
</organism>
<reference evidence="10" key="1">
    <citation type="submission" date="2018-08" db="EMBL/GenBank/DDBJ databases">
        <authorList>
            <person name="Cornetti L."/>
        </authorList>
    </citation>
    <scope>NUCLEOTIDE SEQUENCE</scope>
    <source>
        <strain evidence="10">IL-KID-3b-11</strain>
    </source>
</reference>
<dbReference type="GO" id="GO:0006412">
    <property type="term" value="P:translation"/>
    <property type="evidence" value="ECO:0007669"/>
    <property type="project" value="InterPro"/>
</dbReference>
<comment type="similarity">
    <text evidence="2">Belongs to the universal ribosomal protein uL30 family.</text>
</comment>
<dbReference type="Gene3D" id="3.30.1390.20">
    <property type="entry name" value="Ribosomal protein L30, ferredoxin-like fold domain"/>
    <property type="match status" value="1"/>
</dbReference>
<gene>
    <name evidence="10" type="primary">EOG090X0EYV</name>
</gene>
<keyword evidence="3" id="KW-0809">Transit peptide</keyword>
<dbReference type="EMBL" id="LR004242">
    <property type="protein sequence ID" value="SVE73861.1"/>
    <property type="molecule type" value="mRNA"/>
</dbReference>
<dbReference type="AlphaFoldDB" id="A0A4Y7LY69"/>
<sequence>MKPKTPETVAGKNQKLSNNYMSVTEDGGQRFHGFTYYPRLPGQQDPPYEPSKVLMVQRIVSLKHKPYWEKDVLEGLGLSMKTKLSKIVVVANTPSVCAQLWRVKHLIRVTPITFPQGLPDEADTAGARLQDNGELVFIPQLKSDAVVAATQSKPEERRNYLDTDTVKKLLRLNWIKPY</sequence>
<evidence type="ECO:0000256" key="6">
    <source>
        <dbReference type="ARBA" id="ARBA00023274"/>
    </source>
</evidence>
<evidence type="ECO:0000256" key="2">
    <source>
        <dbReference type="ARBA" id="ARBA00007594"/>
    </source>
</evidence>
<dbReference type="GO" id="GO:0003735">
    <property type="term" value="F:structural constituent of ribosome"/>
    <property type="evidence" value="ECO:0007669"/>
    <property type="project" value="InterPro"/>
</dbReference>
<name>A0A4Y7LY69_9CRUS</name>
<evidence type="ECO:0000256" key="7">
    <source>
        <dbReference type="ARBA" id="ARBA00035281"/>
    </source>
</evidence>
<evidence type="ECO:0000256" key="1">
    <source>
        <dbReference type="ARBA" id="ARBA00004173"/>
    </source>
</evidence>
<keyword evidence="6" id="KW-0687">Ribonucleoprotein</keyword>
<evidence type="ECO:0000256" key="5">
    <source>
        <dbReference type="ARBA" id="ARBA00023128"/>
    </source>
</evidence>
<feature type="domain" description="Large ribosomal subunit protein uL30-like ferredoxin-like fold" evidence="9">
    <location>
        <begin position="55"/>
        <end position="107"/>
    </location>
</feature>
<comment type="subcellular location">
    <subcellularLocation>
        <location evidence="1">Mitochondrion</location>
    </subcellularLocation>
</comment>
<proteinExistence type="evidence at transcript level"/>
<dbReference type="CDD" id="cd00355">
    <property type="entry name" value="Ribosomal_L30_like"/>
    <property type="match status" value="1"/>
</dbReference>
<dbReference type="FunFam" id="3.30.1390.20:FF:000005">
    <property type="entry name" value="39S ribosomal protein L30, mitochondrial"/>
    <property type="match status" value="1"/>
</dbReference>
<evidence type="ECO:0000259" key="9">
    <source>
        <dbReference type="Pfam" id="PF00327"/>
    </source>
</evidence>
<keyword evidence="5" id="KW-0496">Mitochondrion</keyword>
<dbReference type="PANTHER" id="PTHR15892">
    <property type="entry name" value="MITOCHONDRIAL RIBOSOMAL PROTEIN L30"/>
    <property type="match status" value="1"/>
</dbReference>
<dbReference type="InterPro" id="IPR036919">
    <property type="entry name" value="Ribo_uL30_ferredoxin-like_sf"/>
</dbReference>
<evidence type="ECO:0000313" key="10">
    <source>
        <dbReference type="EMBL" id="SVE73861.1"/>
    </source>
</evidence>
<evidence type="ECO:0000256" key="3">
    <source>
        <dbReference type="ARBA" id="ARBA00022946"/>
    </source>
</evidence>
<evidence type="ECO:0000256" key="4">
    <source>
        <dbReference type="ARBA" id="ARBA00022980"/>
    </source>
</evidence>
<dbReference type="InterPro" id="IPR016082">
    <property type="entry name" value="Ribosomal_uL30_ferredoxin-like"/>
</dbReference>
<dbReference type="GO" id="GO:0005743">
    <property type="term" value="C:mitochondrial inner membrane"/>
    <property type="evidence" value="ECO:0007669"/>
    <property type="project" value="UniProtKB-ARBA"/>
</dbReference>
<keyword evidence="4" id="KW-0689">Ribosomal protein</keyword>
<dbReference type="PANTHER" id="PTHR15892:SF2">
    <property type="entry name" value="LARGE RIBOSOMAL SUBUNIT PROTEIN UL30M"/>
    <property type="match status" value="1"/>
</dbReference>
<evidence type="ECO:0000256" key="8">
    <source>
        <dbReference type="ARBA" id="ARBA00035356"/>
    </source>
</evidence>
<dbReference type="GO" id="GO:0015934">
    <property type="term" value="C:large ribosomal subunit"/>
    <property type="evidence" value="ECO:0007669"/>
    <property type="project" value="InterPro"/>
</dbReference>
<accession>A0A4Y7LY69</accession>
<dbReference type="Pfam" id="PF00327">
    <property type="entry name" value="Ribosomal_L30"/>
    <property type="match status" value="1"/>
</dbReference>
<dbReference type="InterPro" id="IPR005996">
    <property type="entry name" value="Ribosomal_uL30_bac-type"/>
</dbReference>